<dbReference type="STRING" id="390874.Tpet_1637"/>
<sequence length="123" mass="13888">MSSLVAVITGTVFFIVLSQKATLTTIVLGVLMSVVTYIFTRPVHFEKFPVLVLKLFYNVPKAVFESILVLIFHNGAKRAYEVAVKDEWEELEKTLTITLTPKTLVIVSEEGYMVVHQVGERKK</sequence>
<proteinExistence type="predicted"/>
<dbReference type="GO" id="GO:0016020">
    <property type="term" value="C:membrane"/>
    <property type="evidence" value="ECO:0007669"/>
    <property type="project" value="InterPro"/>
</dbReference>
<name>A5IN70_THEP1</name>
<dbReference type="InterPro" id="IPR002758">
    <property type="entry name" value="Cation_antiport_E"/>
</dbReference>
<evidence type="ECO:0000313" key="1">
    <source>
        <dbReference type="EMBL" id="ABQ47643.1"/>
    </source>
</evidence>
<evidence type="ECO:0000313" key="2">
    <source>
        <dbReference type="Proteomes" id="UP000006558"/>
    </source>
</evidence>
<dbReference type="AlphaFoldDB" id="A5IN70"/>
<reference evidence="2" key="1">
    <citation type="submission" date="2007-05" db="EMBL/GenBank/DDBJ databases">
        <title>Complete sequence of Thermotoga petrophila RKU-1.</title>
        <authorList>
            <consortium name="US DOE Joint Genome Institute"/>
            <person name="Copeland A."/>
            <person name="Lucas S."/>
            <person name="Lapidus A."/>
            <person name="Barry K."/>
            <person name="Glavina del Rio T."/>
            <person name="Dalin E."/>
            <person name="Tice H."/>
            <person name="Pitluck S."/>
            <person name="Sims D."/>
            <person name="Brettin T."/>
            <person name="Bruce D."/>
            <person name="Detter J.C."/>
            <person name="Han C."/>
            <person name="Tapia R."/>
            <person name="Schmutz J."/>
            <person name="Larimer F."/>
            <person name="Land M."/>
            <person name="Hauser L."/>
            <person name="Kyrpides N."/>
            <person name="Mikhailova N."/>
            <person name="Nelson K."/>
            <person name="Gogarten J.P."/>
            <person name="Noll K."/>
            <person name="Richardson P."/>
        </authorList>
    </citation>
    <scope>NUCLEOTIDE SEQUENCE [LARGE SCALE GENOMIC DNA]</scope>
    <source>
        <strain evidence="2">ATCC BAA-488 / DSM 13995 / JCM 10881 / RKU-1</strain>
    </source>
</reference>
<gene>
    <name evidence="1" type="ordered locus">Tpet_1637</name>
</gene>
<dbReference type="HOGENOM" id="CLU_2014183_0_0_0"/>
<dbReference type="RefSeq" id="WP_011944052.1">
    <property type="nucleotide sequence ID" value="NC_009486.1"/>
</dbReference>
<dbReference type="KEGG" id="tpt:Tpet_1637"/>
<organism evidence="1 2">
    <name type="scientific">Thermotoga petrophila (strain ATCC BAA-488 / DSM 13995 / JCM 10881 / RKU-1)</name>
    <dbReference type="NCBI Taxonomy" id="390874"/>
    <lineage>
        <taxon>Bacteria</taxon>
        <taxon>Thermotogati</taxon>
        <taxon>Thermotogota</taxon>
        <taxon>Thermotogae</taxon>
        <taxon>Thermotogales</taxon>
        <taxon>Thermotogaceae</taxon>
        <taxon>Thermotoga</taxon>
    </lineage>
</organism>
<dbReference type="eggNOG" id="COG1863">
    <property type="taxonomic scope" value="Bacteria"/>
</dbReference>
<dbReference type="Proteomes" id="UP000006558">
    <property type="component" value="Chromosome"/>
</dbReference>
<dbReference type="Pfam" id="PF01899">
    <property type="entry name" value="MNHE"/>
    <property type="match status" value="1"/>
</dbReference>
<reference evidence="1 2" key="2">
    <citation type="journal article" date="2009" name="Proc. Natl. Acad. Sci. U.S.A.">
        <title>On the chimeric nature, thermophilic origin, and phylogenetic placement of the Thermotogales.</title>
        <authorList>
            <person name="Zhaxybayeva O."/>
            <person name="Swithers K.S."/>
            <person name="Lapierre P."/>
            <person name="Fournier G.P."/>
            <person name="Bickhart D.M."/>
            <person name="DeBoy R.T."/>
            <person name="Nelson K.E."/>
            <person name="Nesbo C.L."/>
            <person name="Doolittle W.F."/>
            <person name="Gogarten J.P."/>
            <person name="Noll K.M."/>
        </authorList>
    </citation>
    <scope>NUCLEOTIDE SEQUENCE [LARGE SCALE GENOMIC DNA]</scope>
    <source>
        <strain evidence="2">ATCC BAA-488 / DSM 13995 / JCM 10881 / RKU-1</strain>
    </source>
</reference>
<dbReference type="EMBL" id="CP000702">
    <property type="protein sequence ID" value="ABQ47643.1"/>
    <property type="molecule type" value="Genomic_DNA"/>
</dbReference>
<protein>
    <submittedName>
        <fullName evidence="1">Uncharacterized protein</fullName>
    </submittedName>
</protein>
<accession>A5IN70</accession>
<dbReference type="GO" id="GO:0008324">
    <property type="term" value="F:monoatomic cation transmembrane transporter activity"/>
    <property type="evidence" value="ECO:0007669"/>
    <property type="project" value="InterPro"/>
</dbReference>